<evidence type="ECO:0000259" key="1">
    <source>
        <dbReference type="Pfam" id="PF02557"/>
    </source>
</evidence>
<dbReference type="GO" id="GO:0006508">
    <property type="term" value="P:proteolysis"/>
    <property type="evidence" value="ECO:0007669"/>
    <property type="project" value="InterPro"/>
</dbReference>
<dbReference type="InterPro" id="IPR003709">
    <property type="entry name" value="VanY-like_core_dom"/>
</dbReference>
<name>A0A3R9ZXY6_9ENTE</name>
<keyword evidence="3" id="KW-1185">Reference proteome</keyword>
<accession>A0A3R9ZXY6</accession>
<dbReference type="AlphaFoldDB" id="A0A3R9ZXY6"/>
<comment type="caution">
    <text evidence="2">The sequence shown here is derived from an EMBL/GenBank/DDBJ whole genome shotgun (WGS) entry which is preliminary data.</text>
</comment>
<dbReference type="SUPFAM" id="SSF55166">
    <property type="entry name" value="Hedgehog/DD-peptidase"/>
    <property type="match status" value="1"/>
</dbReference>
<proteinExistence type="predicted"/>
<sequence length="264" mass="30343">MSKKLLSLIGILTVIFLGLIFFMPDETLVVGKQAQPKTQTVKENKSSDKDKKQAMALPSVKSTDWNLILVNDTHPIKEENKQLKSLPNGYEVDERVLQPYLDMEAAAKKDGIQLTVISSYRSVAYQEQIYKEAYDRHINEGQTPDEAKKSTAAYMTTPGQSEHHTGLALDVVDQDWYNSGQGLEEEFIETPAGKWIQAHCSEYGFIVRYPPNKESITKINYEPWHIRYVGRENAEYITKHQLALEEYIDLIREEEKVMEEKNQK</sequence>
<dbReference type="Pfam" id="PF02557">
    <property type="entry name" value="VanY"/>
    <property type="match status" value="1"/>
</dbReference>
<dbReference type="Proteomes" id="UP000277864">
    <property type="component" value="Unassembled WGS sequence"/>
</dbReference>
<dbReference type="InterPro" id="IPR058193">
    <property type="entry name" value="VanY/YodJ_core_dom"/>
</dbReference>
<dbReference type="RefSeq" id="WP_125942878.1">
    <property type="nucleotide sequence ID" value="NZ_PXZH01000001.1"/>
</dbReference>
<protein>
    <submittedName>
        <fullName evidence="2">Peptidase M15</fullName>
    </submittedName>
</protein>
<dbReference type="PANTHER" id="PTHR34385">
    <property type="entry name" value="D-ALANYL-D-ALANINE CARBOXYPEPTIDASE"/>
    <property type="match status" value="1"/>
</dbReference>
<reference evidence="2 3" key="1">
    <citation type="submission" date="2018-03" db="EMBL/GenBank/DDBJ databases">
        <authorList>
            <person name="Gulvik C.A."/>
        </authorList>
    </citation>
    <scope>NUCLEOTIDE SEQUENCE [LARGE SCALE GENOMIC DNA]</scope>
    <source>
        <strain evidence="2 3">JCM 31581</strain>
    </source>
</reference>
<dbReference type="InterPro" id="IPR009045">
    <property type="entry name" value="Zn_M74/Hedgehog-like"/>
</dbReference>
<gene>
    <name evidence="2" type="ORF">C7P63_04105</name>
</gene>
<dbReference type="CDD" id="cd14852">
    <property type="entry name" value="LD-carboxypeptidase"/>
    <property type="match status" value="1"/>
</dbReference>
<dbReference type="OrthoDB" id="9792074at2"/>
<dbReference type="PANTHER" id="PTHR34385:SF1">
    <property type="entry name" value="PEPTIDOGLYCAN L-ALANYL-D-GLUTAMATE ENDOPEPTIDASE CWLK"/>
    <property type="match status" value="1"/>
</dbReference>
<feature type="domain" description="D-alanyl-D-alanine carboxypeptidase-like core" evidence="1">
    <location>
        <begin position="92"/>
        <end position="230"/>
    </location>
</feature>
<organism evidence="2 3">
    <name type="scientific">Vagococcus humatus</name>
    <dbReference type="NCBI Taxonomy" id="1889241"/>
    <lineage>
        <taxon>Bacteria</taxon>
        <taxon>Bacillati</taxon>
        <taxon>Bacillota</taxon>
        <taxon>Bacilli</taxon>
        <taxon>Lactobacillales</taxon>
        <taxon>Enterococcaceae</taxon>
        <taxon>Vagococcus</taxon>
    </lineage>
</organism>
<dbReference type="EMBL" id="PXZH01000001">
    <property type="protein sequence ID" value="RST90265.1"/>
    <property type="molecule type" value="Genomic_DNA"/>
</dbReference>
<dbReference type="InterPro" id="IPR052179">
    <property type="entry name" value="DD-CPase-like"/>
</dbReference>
<evidence type="ECO:0000313" key="3">
    <source>
        <dbReference type="Proteomes" id="UP000277864"/>
    </source>
</evidence>
<evidence type="ECO:0000313" key="2">
    <source>
        <dbReference type="EMBL" id="RST90265.1"/>
    </source>
</evidence>
<dbReference type="GO" id="GO:0008233">
    <property type="term" value="F:peptidase activity"/>
    <property type="evidence" value="ECO:0007669"/>
    <property type="project" value="InterPro"/>
</dbReference>
<dbReference type="Gene3D" id="3.30.1380.10">
    <property type="match status" value="1"/>
</dbReference>